<dbReference type="EMBL" id="MU839012">
    <property type="protein sequence ID" value="KAK1766257.1"/>
    <property type="molecule type" value="Genomic_DNA"/>
</dbReference>
<keyword evidence="2" id="KW-0472">Membrane</keyword>
<reference evidence="3" key="1">
    <citation type="submission" date="2023-06" db="EMBL/GenBank/DDBJ databases">
        <title>Genome-scale phylogeny and comparative genomics of the fungal order Sordariales.</title>
        <authorList>
            <consortium name="Lawrence Berkeley National Laboratory"/>
            <person name="Hensen N."/>
            <person name="Bonometti L."/>
            <person name="Westerberg I."/>
            <person name="Brannstrom I.O."/>
            <person name="Guillou S."/>
            <person name="Cros-Aarteil S."/>
            <person name="Calhoun S."/>
            <person name="Haridas S."/>
            <person name="Kuo A."/>
            <person name="Mondo S."/>
            <person name="Pangilinan J."/>
            <person name="Riley R."/>
            <person name="Labutti K."/>
            <person name="Andreopoulos B."/>
            <person name="Lipzen A."/>
            <person name="Chen C."/>
            <person name="Yanf M."/>
            <person name="Daum C."/>
            <person name="Ng V."/>
            <person name="Clum A."/>
            <person name="Steindorff A."/>
            <person name="Ohm R."/>
            <person name="Martin F."/>
            <person name="Silar P."/>
            <person name="Natvig D."/>
            <person name="Lalanne C."/>
            <person name="Gautier V."/>
            <person name="Ament-Velasquez S.L."/>
            <person name="Kruys A."/>
            <person name="Hutchinson M.I."/>
            <person name="Powell A.J."/>
            <person name="Barry K."/>
            <person name="Miller A.N."/>
            <person name="Grigoriev I.V."/>
            <person name="Debuchy R."/>
            <person name="Gladieux P."/>
            <person name="Thoren M.H."/>
            <person name="Johannesson H."/>
        </authorList>
    </citation>
    <scope>NUCLEOTIDE SEQUENCE</scope>
    <source>
        <strain evidence="3">8032-3</strain>
    </source>
</reference>
<dbReference type="GeneID" id="85313774"/>
<dbReference type="Proteomes" id="UP001244011">
    <property type="component" value="Unassembled WGS sequence"/>
</dbReference>
<feature type="compositionally biased region" description="Gly residues" evidence="1">
    <location>
        <begin position="152"/>
        <end position="170"/>
    </location>
</feature>
<keyword evidence="4" id="KW-1185">Reference proteome</keyword>
<feature type="compositionally biased region" description="Basic and acidic residues" evidence="1">
    <location>
        <begin position="234"/>
        <end position="255"/>
    </location>
</feature>
<keyword evidence="2" id="KW-0812">Transmembrane</keyword>
<protein>
    <submittedName>
        <fullName evidence="3">Uncharacterized protein</fullName>
    </submittedName>
</protein>
<feature type="compositionally biased region" description="Low complexity" evidence="1">
    <location>
        <begin position="100"/>
        <end position="119"/>
    </location>
</feature>
<sequence>MQTAPDSPDHPPTSENWTPAYVIVGLVPLVFAAVATASVLLTKRRRRRRLQQLQQQQQQQNGQQGGDVELAHLRRHERVWFPWREAVAQTEELFPPPPANETAAAAAVPGADGGTAAITPPRPSAPPAVAAPSRVFGTTRHGRKLGSTLAGGSRGRGAGAAAGATTGAGGSSAVSGTEGGQGQRRVGNPFAPPKPSPPKPRAVSPGPFCHGYGARRASDTRTEWSDAEGMEEVDLGHRVSPEEREKQEREREREVWKERIRGLTRDDDIVLRGQHNTTKGQTPERTPRRGLAKYLPCIGL</sequence>
<feature type="region of interest" description="Disordered" evidence="1">
    <location>
        <begin position="267"/>
        <end position="288"/>
    </location>
</feature>
<feature type="region of interest" description="Disordered" evidence="1">
    <location>
        <begin position="99"/>
        <end position="255"/>
    </location>
</feature>
<accession>A0AAJ0FG63</accession>
<evidence type="ECO:0000313" key="3">
    <source>
        <dbReference type="EMBL" id="KAK1766257.1"/>
    </source>
</evidence>
<gene>
    <name evidence="3" type="ORF">QBC33DRAFT_570967</name>
</gene>
<feature type="compositionally biased region" description="Pro residues" evidence="1">
    <location>
        <begin position="190"/>
        <end position="200"/>
    </location>
</feature>
<keyword evidence="2" id="KW-1133">Transmembrane helix</keyword>
<dbReference type="RefSeq" id="XP_060282470.1">
    <property type="nucleotide sequence ID" value="XM_060430587.1"/>
</dbReference>
<proteinExistence type="predicted"/>
<comment type="caution">
    <text evidence="3">The sequence shown here is derived from an EMBL/GenBank/DDBJ whole genome shotgun (WGS) entry which is preliminary data.</text>
</comment>
<dbReference type="AlphaFoldDB" id="A0AAJ0FG63"/>
<evidence type="ECO:0000313" key="4">
    <source>
        <dbReference type="Proteomes" id="UP001244011"/>
    </source>
</evidence>
<evidence type="ECO:0000256" key="2">
    <source>
        <dbReference type="SAM" id="Phobius"/>
    </source>
</evidence>
<evidence type="ECO:0000256" key="1">
    <source>
        <dbReference type="SAM" id="MobiDB-lite"/>
    </source>
</evidence>
<name>A0AAJ0FG63_9PEZI</name>
<organism evidence="3 4">
    <name type="scientific">Phialemonium atrogriseum</name>
    <dbReference type="NCBI Taxonomy" id="1093897"/>
    <lineage>
        <taxon>Eukaryota</taxon>
        <taxon>Fungi</taxon>
        <taxon>Dikarya</taxon>
        <taxon>Ascomycota</taxon>
        <taxon>Pezizomycotina</taxon>
        <taxon>Sordariomycetes</taxon>
        <taxon>Sordariomycetidae</taxon>
        <taxon>Cephalothecales</taxon>
        <taxon>Cephalothecaceae</taxon>
        <taxon>Phialemonium</taxon>
    </lineage>
</organism>
<feature type="transmembrane region" description="Helical" evidence="2">
    <location>
        <begin position="20"/>
        <end position="41"/>
    </location>
</feature>
<feature type="compositionally biased region" description="Polar residues" evidence="1">
    <location>
        <begin position="274"/>
        <end position="284"/>
    </location>
</feature>